<name>A0ABR3BKL1_9TREE</name>
<sequence length="84" mass="9408">MEDHSGTITPFAHTSATKFRIQNYVYDCIHIFISVIRYILRLSSFLSFPPSLAPPSTTKLQQFRAAKQLITSSATKAISGQCTR</sequence>
<dbReference type="RefSeq" id="XP_066611708.1">
    <property type="nucleotide sequence ID" value="XM_066760404.1"/>
</dbReference>
<protein>
    <submittedName>
        <fullName evidence="1">Uncharacterized protein</fullName>
    </submittedName>
</protein>
<keyword evidence="2" id="KW-1185">Reference proteome</keyword>
<gene>
    <name evidence="1" type="ORF">I308_105955</name>
</gene>
<reference evidence="1" key="1">
    <citation type="submission" date="2015-01" db="EMBL/GenBank/DDBJ databases">
        <authorList>
            <consortium name="The Broad Institute Genomics Platform"/>
            <person name="Cuomo C."/>
            <person name="Litvintseva A."/>
            <person name="Chen Y."/>
            <person name="Heitman J."/>
            <person name="Sun S."/>
            <person name="Springer D."/>
            <person name="Dromer F."/>
            <person name="Young S."/>
            <person name="Zeng Q."/>
            <person name="Gargeya S."/>
            <person name="Abouelleil A."/>
            <person name="Alvarado L."/>
            <person name="Chapman S.B."/>
            <person name="Gainer-Dewar J."/>
            <person name="Goldberg J."/>
            <person name="Griggs A."/>
            <person name="Gujja S."/>
            <person name="Hansen M."/>
            <person name="Howarth C."/>
            <person name="Imamovic A."/>
            <person name="Larimer J."/>
            <person name="Murphy C."/>
            <person name="Naylor J."/>
            <person name="Pearson M."/>
            <person name="Priest M."/>
            <person name="Roberts A."/>
            <person name="Saif S."/>
            <person name="Shea T."/>
            <person name="Sykes S."/>
            <person name="Wortman J."/>
            <person name="Nusbaum C."/>
            <person name="Birren B."/>
        </authorList>
    </citation>
    <scope>NUCLEOTIDE SEQUENCE</scope>
    <source>
        <strain evidence="1">IND107</strain>
    </source>
</reference>
<evidence type="ECO:0000313" key="1">
    <source>
        <dbReference type="EMBL" id="KAL0242326.1"/>
    </source>
</evidence>
<dbReference type="EMBL" id="ATAM02000011">
    <property type="protein sequence ID" value="KAL0242326.1"/>
    <property type="molecule type" value="Genomic_DNA"/>
</dbReference>
<dbReference type="Proteomes" id="UP000054399">
    <property type="component" value="Unassembled WGS sequence"/>
</dbReference>
<reference evidence="1" key="2">
    <citation type="submission" date="2024-01" db="EMBL/GenBank/DDBJ databases">
        <title>Comparative genomics of Cryptococcus and Kwoniella reveals pathogenesis evolution and contrasting modes of karyotype evolution via chromosome fusion or intercentromeric recombination.</title>
        <authorList>
            <person name="Coelho M.A."/>
            <person name="David-Palma M."/>
            <person name="Shea T."/>
            <person name="Bowers K."/>
            <person name="Mcginley-Smith S."/>
            <person name="Mohammad A.W."/>
            <person name="Gnirke A."/>
            <person name="Yurkov A.M."/>
            <person name="Nowrousian M."/>
            <person name="Sun S."/>
            <person name="Cuomo C.A."/>
            <person name="Heitman J."/>
        </authorList>
    </citation>
    <scope>NUCLEOTIDE SEQUENCE</scope>
    <source>
        <strain evidence="1">IND107</strain>
    </source>
</reference>
<accession>A0ABR3BKL1</accession>
<evidence type="ECO:0000313" key="2">
    <source>
        <dbReference type="Proteomes" id="UP000054399"/>
    </source>
</evidence>
<dbReference type="GeneID" id="91992810"/>
<proteinExistence type="predicted"/>
<comment type="caution">
    <text evidence="1">The sequence shown here is derived from an EMBL/GenBank/DDBJ whole genome shotgun (WGS) entry which is preliminary data.</text>
</comment>
<organism evidence="1 2">
    <name type="scientific">Cryptococcus tetragattii IND107</name>
    <dbReference type="NCBI Taxonomy" id="1296105"/>
    <lineage>
        <taxon>Eukaryota</taxon>
        <taxon>Fungi</taxon>
        <taxon>Dikarya</taxon>
        <taxon>Basidiomycota</taxon>
        <taxon>Agaricomycotina</taxon>
        <taxon>Tremellomycetes</taxon>
        <taxon>Tremellales</taxon>
        <taxon>Cryptococcaceae</taxon>
        <taxon>Cryptococcus</taxon>
        <taxon>Cryptococcus gattii species complex</taxon>
    </lineage>
</organism>